<dbReference type="SMART" id="SM00044">
    <property type="entry name" value="CYCc"/>
    <property type="match status" value="1"/>
</dbReference>
<gene>
    <name evidence="12" type="ORF">HUO14_09640</name>
</gene>
<feature type="transmembrane region" description="Helical" evidence="10">
    <location>
        <begin position="89"/>
        <end position="108"/>
    </location>
</feature>
<evidence type="ECO:0000256" key="1">
    <source>
        <dbReference type="ARBA" id="ARBA00004479"/>
    </source>
</evidence>
<dbReference type="Pfam" id="PF07701">
    <property type="entry name" value="HNOBA"/>
    <property type="match status" value="1"/>
</dbReference>
<evidence type="ECO:0000256" key="5">
    <source>
        <dbReference type="ARBA" id="ARBA00022741"/>
    </source>
</evidence>
<keyword evidence="5" id="KW-0547">Nucleotide-binding</keyword>
<dbReference type="Proteomes" id="UP000652427">
    <property type="component" value="Unassembled WGS sequence"/>
</dbReference>
<feature type="transmembrane region" description="Helical" evidence="10">
    <location>
        <begin position="30"/>
        <end position="49"/>
    </location>
</feature>
<feature type="transmembrane region" description="Helical" evidence="10">
    <location>
        <begin position="120"/>
        <end position="138"/>
    </location>
</feature>
<dbReference type="Pfam" id="PF00211">
    <property type="entry name" value="Guanylate_cyc"/>
    <property type="match status" value="1"/>
</dbReference>
<keyword evidence="3 10" id="KW-0812">Transmembrane</keyword>
<evidence type="ECO:0000313" key="13">
    <source>
        <dbReference type="Proteomes" id="UP000652427"/>
    </source>
</evidence>
<dbReference type="PANTHER" id="PTHR11920:SF335">
    <property type="entry name" value="GUANYLATE CYCLASE"/>
    <property type="match status" value="1"/>
</dbReference>
<feature type="transmembrane region" description="Helical" evidence="10">
    <location>
        <begin position="145"/>
        <end position="163"/>
    </location>
</feature>
<accession>A0ABX2N385</accession>
<comment type="caution">
    <text evidence="12">The sequence shown here is derived from an EMBL/GenBank/DDBJ whole genome shotgun (WGS) entry which is preliminary data.</text>
</comment>
<protein>
    <recommendedName>
        <fullName evidence="2">guanylate cyclase</fullName>
        <ecNumber evidence="2">4.6.1.2</ecNumber>
    </recommendedName>
</protein>
<evidence type="ECO:0000256" key="9">
    <source>
        <dbReference type="ARBA" id="ARBA00023293"/>
    </source>
</evidence>
<evidence type="ECO:0000256" key="8">
    <source>
        <dbReference type="ARBA" id="ARBA00023239"/>
    </source>
</evidence>
<feature type="transmembrane region" description="Helical" evidence="10">
    <location>
        <begin position="169"/>
        <end position="187"/>
    </location>
</feature>
<dbReference type="SUPFAM" id="SSF55073">
    <property type="entry name" value="Nucleotide cyclase"/>
    <property type="match status" value="1"/>
</dbReference>
<name>A0ABX2N385_9SPHN</name>
<evidence type="ECO:0000256" key="10">
    <source>
        <dbReference type="SAM" id="Phobius"/>
    </source>
</evidence>
<keyword evidence="8" id="KW-0456">Lyase</keyword>
<sequence length="417" mass="46401">MAFINHFEEDEVEQEYIRSERQSRLYSTRAVIVIGPLIFLGFFMLTPVFSSNEAFAIFNITTVVTVAFFATIMFVTGTRHYIEKTWLDVLPFICLSIAAAVLMTVLVRTVDPEQLDLTKISVIFFGLIYFIASVLFVANVRLFMIWAIGLLGVFFVYMETHGISIDEMYHSVVNIGFFLLFAIFSNWEVDRRAREMFVSRQQLDLERKKTEKLLYNVLPQQVAKRLRAGEVVADSFSDISVVFIDIVGFSKLSKQLSPGHLVEQLNGFFLIADQCANRHGIEKVKTIGDCYLAVSGGTTSNGPGAKEAVNFAIDVIAEMQNRAAESGIDIQLRVGVHSGPVVGGVVGTNRLAYDYWGDTMNIASRIEGAAEPNGIAVSAATYFQCANSHKFGSPETIPLKGVGDTTIYRLKPAMEER</sequence>
<evidence type="ECO:0000256" key="2">
    <source>
        <dbReference type="ARBA" id="ARBA00012202"/>
    </source>
</evidence>
<dbReference type="EC" id="4.6.1.2" evidence="2"/>
<keyword evidence="7 10" id="KW-0472">Membrane</keyword>
<dbReference type="Gene3D" id="3.30.70.1230">
    <property type="entry name" value="Nucleotide cyclase"/>
    <property type="match status" value="1"/>
</dbReference>
<dbReference type="InterPro" id="IPR001054">
    <property type="entry name" value="A/G_cyclase"/>
</dbReference>
<keyword evidence="13" id="KW-1185">Reference proteome</keyword>
<dbReference type="RefSeq" id="WP_176279698.1">
    <property type="nucleotide sequence ID" value="NZ_JABWMH010000003.1"/>
</dbReference>
<comment type="subcellular location">
    <subcellularLocation>
        <location evidence="1">Membrane</location>
        <topology evidence="1">Single-pass type I membrane protein</topology>
    </subcellularLocation>
</comment>
<dbReference type="CDD" id="cd07302">
    <property type="entry name" value="CHD"/>
    <property type="match status" value="1"/>
</dbReference>
<evidence type="ECO:0000256" key="4">
    <source>
        <dbReference type="ARBA" id="ARBA00022729"/>
    </source>
</evidence>
<keyword evidence="9" id="KW-0141">cGMP biosynthesis</keyword>
<dbReference type="EMBL" id="JABWMH010000003">
    <property type="protein sequence ID" value="NVD28165.1"/>
    <property type="molecule type" value="Genomic_DNA"/>
</dbReference>
<organism evidence="12 13">
    <name type="scientific">Parasphingorhabdus flavimaris</name>
    <dbReference type="NCBI Taxonomy" id="266812"/>
    <lineage>
        <taxon>Bacteria</taxon>
        <taxon>Pseudomonadati</taxon>
        <taxon>Pseudomonadota</taxon>
        <taxon>Alphaproteobacteria</taxon>
        <taxon>Sphingomonadales</taxon>
        <taxon>Sphingomonadaceae</taxon>
        <taxon>Parasphingorhabdus</taxon>
    </lineage>
</organism>
<feature type="transmembrane region" description="Helical" evidence="10">
    <location>
        <begin position="55"/>
        <end position="77"/>
    </location>
</feature>
<evidence type="ECO:0000313" key="12">
    <source>
        <dbReference type="EMBL" id="NVD28165.1"/>
    </source>
</evidence>
<dbReference type="InterPro" id="IPR011645">
    <property type="entry name" value="HNOB_dom_associated"/>
</dbReference>
<feature type="domain" description="Guanylate cyclase" evidence="11">
    <location>
        <begin position="240"/>
        <end position="367"/>
    </location>
</feature>
<keyword evidence="6 10" id="KW-1133">Transmembrane helix</keyword>
<evidence type="ECO:0000256" key="6">
    <source>
        <dbReference type="ARBA" id="ARBA00022989"/>
    </source>
</evidence>
<dbReference type="PANTHER" id="PTHR11920">
    <property type="entry name" value="GUANYLYL CYCLASE"/>
    <property type="match status" value="1"/>
</dbReference>
<keyword evidence="4" id="KW-0732">Signal</keyword>
<dbReference type="InterPro" id="IPR050401">
    <property type="entry name" value="Cyclic_nucleotide_synthase"/>
</dbReference>
<evidence type="ECO:0000259" key="11">
    <source>
        <dbReference type="PROSITE" id="PS50125"/>
    </source>
</evidence>
<reference evidence="12 13" key="1">
    <citation type="submission" date="2020-06" db="EMBL/GenBank/DDBJ databases">
        <authorList>
            <person name="Kim S.-J."/>
            <person name="Park S.-J."/>
        </authorList>
    </citation>
    <scope>NUCLEOTIDE SEQUENCE [LARGE SCALE GENOMIC DNA]</scope>
    <source>
        <strain evidence="12 13">SW-151</strain>
    </source>
</reference>
<proteinExistence type="predicted"/>
<evidence type="ECO:0000256" key="3">
    <source>
        <dbReference type="ARBA" id="ARBA00022692"/>
    </source>
</evidence>
<evidence type="ECO:0000256" key="7">
    <source>
        <dbReference type="ARBA" id="ARBA00023136"/>
    </source>
</evidence>
<dbReference type="InterPro" id="IPR029787">
    <property type="entry name" value="Nucleotide_cyclase"/>
</dbReference>
<dbReference type="PROSITE" id="PS50125">
    <property type="entry name" value="GUANYLATE_CYCLASE_2"/>
    <property type="match status" value="1"/>
</dbReference>